<feature type="chain" id="PRO_5042247169" description="Cytochrome P450" evidence="8">
    <location>
        <begin position="26"/>
        <end position="495"/>
    </location>
</feature>
<evidence type="ECO:0000256" key="1">
    <source>
        <dbReference type="ARBA" id="ARBA00001971"/>
    </source>
</evidence>
<dbReference type="GO" id="GO:0016705">
    <property type="term" value="F:oxidoreductase activity, acting on paired donors, with incorporation or reduction of molecular oxygen"/>
    <property type="evidence" value="ECO:0007669"/>
    <property type="project" value="InterPro"/>
</dbReference>
<dbReference type="Pfam" id="PF00067">
    <property type="entry name" value="p450"/>
    <property type="match status" value="1"/>
</dbReference>
<evidence type="ECO:0000256" key="6">
    <source>
        <dbReference type="ARBA" id="ARBA00023033"/>
    </source>
</evidence>
<evidence type="ECO:0000256" key="5">
    <source>
        <dbReference type="ARBA" id="ARBA00023004"/>
    </source>
</evidence>
<dbReference type="AlphaFoldDB" id="A0AAD4CD64"/>
<keyword evidence="5 7" id="KW-0408">Iron</keyword>
<dbReference type="PROSITE" id="PS00086">
    <property type="entry name" value="CYTOCHROME_P450"/>
    <property type="match status" value="1"/>
</dbReference>
<reference evidence="9" key="2">
    <citation type="submission" date="2020-02" db="EMBL/GenBank/DDBJ databases">
        <authorList>
            <person name="Gilchrist C.L.M."/>
            <person name="Chooi Y.-H."/>
        </authorList>
    </citation>
    <scope>NUCLEOTIDE SEQUENCE</scope>
    <source>
        <strain evidence="9">MST-FP2251</strain>
    </source>
</reference>
<evidence type="ECO:0000256" key="7">
    <source>
        <dbReference type="RuleBase" id="RU000461"/>
    </source>
</evidence>
<dbReference type="GO" id="GO:0004497">
    <property type="term" value="F:monooxygenase activity"/>
    <property type="evidence" value="ECO:0007669"/>
    <property type="project" value="UniProtKB-KW"/>
</dbReference>
<protein>
    <recommendedName>
        <fullName evidence="11">Cytochrome P450</fullName>
    </recommendedName>
</protein>
<dbReference type="GO" id="GO:0019748">
    <property type="term" value="P:secondary metabolic process"/>
    <property type="evidence" value="ECO:0007669"/>
    <property type="project" value="UniProtKB-ARBA"/>
</dbReference>
<dbReference type="GO" id="GO:0020037">
    <property type="term" value="F:heme binding"/>
    <property type="evidence" value="ECO:0007669"/>
    <property type="project" value="InterPro"/>
</dbReference>
<keyword evidence="6 7" id="KW-0503">Monooxygenase</keyword>
<dbReference type="PANTHER" id="PTHR46206">
    <property type="entry name" value="CYTOCHROME P450"/>
    <property type="match status" value="1"/>
</dbReference>
<name>A0AAD4CD64_ASPNN</name>
<evidence type="ECO:0000256" key="4">
    <source>
        <dbReference type="ARBA" id="ARBA00023002"/>
    </source>
</evidence>
<dbReference type="InterPro" id="IPR017972">
    <property type="entry name" value="Cyt_P450_CS"/>
</dbReference>
<accession>A0AAD4CD64</accession>
<keyword evidence="7" id="KW-0349">Heme</keyword>
<proteinExistence type="inferred from homology"/>
<evidence type="ECO:0008006" key="11">
    <source>
        <dbReference type="Google" id="ProtNLM"/>
    </source>
</evidence>
<keyword evidence="8" id="KW-0732">Signal</keyword>
<organism evidence="9 10">
    <name type="scientific">Aspergillus nanangensis</name>
    <dbReference type="NCBI Taxonomy" id="2582783"/>
    <lineage>
        <taxon>Eukaryota</taxon>
        <taxon>Fungi</taxon>
        <taxon>Dikarya</taxon>
        <taxon>Ascomycota</taxon>
        <taxon>Pezizomycotina</taxon>
        <taxon>Eurotiomycetes</taxon>
        <taxon>Eurotiomycetidae</taxon>
        <taxon>Eurotiales</taxon>
        <taxon>Aspergillaceae</taxon>
        <taxon>Aspergillus</taxon>
        <taxon>Aspergillus subgen. Circumdati</taxon>
    </lineage>
</organism>
<keyword evidence="3 7" id="KW-0479">Metal-binding</keyword>
<evidence type="ECO:0000256" key="8">
    <source>
        <dbReference type="SAM" id="SignalP"/>
    </source>
</evidence>
<reference evidence="9" key="1">
    <citation type="journal article" date="2019" name="Beilstein J. Org. Chem.">
        <title>Nanangenines: drimane sesquiterpenoids as the dominant metabolite cohort of a novel Australian fungus, Aspergillus nanangensis.</title>
        <authorList>
            <person name="Lacey H.J."/>
            <person name="Gilchrist C.L.M."/>
            <person name="Crombie A."/>
            <person name="Kalaitzis J.A."/>
            <person name="Vuong D."/>
            <person name="Rutledge P.J."/>
            <person name="Turner P."/>
            <person name="Pitt J.I."/>
            <person name="Lacey E."/>
            <person name="Chooi Y.H."/>
            <person name="Piggott A.M."/>
        </authorList>
    </citation>
    <scope>NUCLEOTIDE SEQUENCE</scope>
    <source>
        <strain evidence="9">MST-FP2251</strain>
    </source>
</reference>
<dbReference type="SUPFAM" id="SSF48264">
    <property type="entry name" value="Cytochrome P450"/>
    <property type="match status" value="1"/>
</dbReference>
<evidence type="ECO:0000256" key="2">
    <source>
        <dbReference type="ARBA" id="ARBA00010617"/>
    </source>
</evidence>
<comment type="caution">
    <text evidence="9">The sequence shown here is derived from an EMBL/GenBank/DDBJ whole genome shotgun (WGS) entry which is preliminary data.</text>
</comment>
<evidence type="ECO:0000256" key="3">
    <source>
        <dbReference type="ARBA" id="ARBA00022723"/>
    </source>
</evidence>
<keyword evidence="4 7" id="KW-0560">Oxidoreductase</keyword>
<feature type="signal peptide" evidence="8">
    <location>
        <begin position="1"/>
        <end position="25"/>
    </location>
</feature>
<gene>
    <name evidence="9" type="ORF">FE257_001915</name>
</gene>
<sequence>MHSPWLVGSCLVLFIYLLMTRFGKSTKSPALPVVKCSSAAEYKTAIAAKYSQDPNSLYILRTQDRDTYVVPNAFMKEYAWLGERKASTAKDLYDRLLGQYTFVGSLDPTQPGDRIHVAIRYVKGKLSKNINQLLGNVYLQIDHILNKNFGDGDRGEPQQVKVRDFTSELCLHIYEMAYVGLDLARDPAWLDNCLKYPPVLIHGGMEILSYSWWLRPLVAPFLPGLRGIRAHRQLTADMLRPLHMARLKAMEDPDFQGPPDLIQSFIENGGKEKANTIRLAEVIAGINAAGILTTARVIYECLLDLATYREYIEGLRAEIEEVMAEEGSRDLNQQALARLFKMDSFIKESQKFHYNNLLSAARKTGEPLRLSNGTSIPANSYIAVTGIAQGAIDEKGQVRPFDGYQWAEKRSKAENPTRYNYVTSTPTDLEFGGGTHACPGRFFASNVVKSSLCRILTGYDFWFPEGTSRPEDVYNEALEIETDPHVCLHFQRREK</sequence>
<dbReference type="PANTHER" id="PTHR46206:SF6">
    <property type="entry name" value="CYTOCHROME P450 MONOOXYGENASE AN1598-RELATED"/>
    <property type="match status" value="1"/>
</dbReference>
<dbReference type="Gene3D" id="1.10.630.10">
    <property type="entry name" value="Cytochrome P450"/>
    <property type="match status" value="1"/>
</dbReference>
<evidence type="ECO:0000313" key="9">
    <source>
        <dbReference type="EMBL" id="KAF9884285.1"/>
    </source>
</evidence>
<dbReference type="CDD" id="cd11041">
    <property type="entry name" value="CYP503A1-like"/>
    <property type="match status" value="1"/>
</dbReference>
<dbReference type="InterPro" id="IPR001128">
    <property type="entry name" value="Cyt_P450"/>
</dbReference>
<evidence type="ECO:0000313" key="10">
    <source>
        <dbReference type="Proteomes" id="UP001194746"/>
    </source>
</evidence>
<dbReference type="GO" id="GO:0005506">
    <property type="term" value="F:iron ion binding"/>
    <property type="evidence" value="ECO:0007669"/>
    <property type="project" value="InterPro"/>
</dbReference>
<dbReference type="EMBL" id="VCAU01000127">
    <property type="protein sequence ID" value="KAF9884285.1"/>
    <property type="molecule type" value="Genomic_DNA"/>
</dbReference>
<comment type="cofactor">
    <cofactor evidence="1">
        <name>heme</name>
        <dbReference type="ChEBI" id="CHEBI:30413"/>
    </cofactor>
</comment>
<dbReference type="Proteomes" id="UP001194746">
    <property type="component" value="Unassembled WGS sequence"/>
</dbReference>
<comment type="similarity">
    <text evidence="2 7">Belongs to the cytochrome P450 family.</text>
</comment>
<keyword evidence="10" id="KW-1185">Reference proteome</keyword>
<dbReference type="InterPro" id="IPR036396">
    <property type="entry name" value="Cyt_P450_sf"/>
</dbReference>